<feature type="region of interest" description="Disordered" evidence="1">
    <location>
        <begin position="1"/>
        <end position="75"/>
    </location>
</feature>
<evidence type="ECO:0000256" key="1">
    <source>
        <dbReference type="SAM" id="MobiDB-lite"/>
    </source>
</evidence>
<organism evidence="2 3">
    <name type="scientific">Nonomuraea africana</name>
    <dbReference type="NCBI Taxonomy" id="46171"/>
    <lineage>
        <taxon>Bacteria</taxon>
        <taxon>Bacillati</taxon>
        <taxon>Actinomycetota</taxon>
        <taxon>Actinomycetes</taxon>
        <taxon>Streptosporangiales</taxon>
        <taxon>Streptosporangiaceae</taxon>
        <taxon>Nonomuraea</taxon>
    </lineage>
</organism>
<keyword evidence="3" id="KW-1185">Reference proteome</keyword>
<reference evidence="2 3" key="1">
    <citation type="submission" date="2020-10" db="EMBL/GenBank/DDBJ databases">
        <title>Sequencing the genomes of 1000 actinobacteria strains.</title>
        <authorList>
            <person name="Klenk H.-P."/>
        </authorList>
    </citation>
    <scope>NUCLEOTIDE SEQUENCE [LARGE SCALE GENOMIC DNA]</scope>
    <source>
        <strain evidence="2 3">DSM 43748</strain>
    </source>
</reference>
<proteinExistence type="predicted"/>
<accession>A0ABR9KPK9</accession>
<dbReference type="EMBL" id="JADBEF010000001">
    <property type="protein sequence ID" value="MBE1563962.1"/>
    <property type="molecule type" value="Genomic_DNA"/>
</dbReference>
<comment type="caution">
    <text evidence="2">The sequence shown here is derived from an EMBL/GenBank/DDBJ whole genome shotgun (WGS) entry which is preliminary data.</text>
</comment>
<gene>
    <name evidence="2" type="ORF">H4W81_006741</name>
</gene>
<sequence>MSPSPAPAVNAITVAEDPVNPASTPTGTSREAIAHPRSPRAAKYRPITTKAAHSDTKPTMAPAMRMAPVVLSTTA</sequence>
<name>A0ABR9KPK9_9ACTN</name>
<evidence type="ECO:0000313" key="2">
    <source>
        <dbReference type="EMBL" id="MBE1563962.1"/>
    </source>
</evidence>
<protein>
    <submittedName>
        <fullName evidence="2">Uncharacterized protein</fullName>
    </submittedName>
</protein>
<dbReference type="Proteomes" id="UP000661607">
    <property type="component" value="Unassembled WGS sequence"/>
</dbReference>
<evidence type="ECO:0000313" key="3">
    <source>
        <dbReference type="Proteomes" id="UP000661607"/>
    </source>
</evidence>